<keyword evidence="2" id="KW-1185">Reference proteome</keyword>
<comment type="caution">
    <text evidence="1">The sequence shown here is derived from an EMBL/GenBank/DDBJ whole genome shotgun (WGS) entry which is preliminary data.</text>
</comment>
<evidence type="ECO:0000313" key="2">
    <source>
        <dbReference type="Proteomes" id="UP000466442"/>
    </source>
</evidence>
<protein>
    <submittedName>
        <fullName evidence="1">Uncharacterized protein</fullName>
    </submittedName>
</protein>
<sequence>MVLHELLCTSLSVDTVLRPNHSGLDVASLTCSKLFWRGHCLHPSDELLTKLLSEMVLHELLCTSLSVDTVLRPNHSGLDGQIYSIAQAL</sequence>
<dbReference type="EMBL" id="WIXP02000014">
    <property type="protein sequence ID" value="KAF6200096.1"/>
    <property type="molecule type" value="Genomic_DNA"/>
</dbReference>
<name>A0A8S9WWC9_APOLU</name>
<gene>
    <name evidence="1" type="ORF">GE061_006397</name>
</gene>
<accession>A0A8S9WWC9</accession>
<organism evidence="1 2">
    <name type="scientific">Apolygus lucorum</name>
    <name type="common">Small green plant bug</name>
    <name type="synonym">Lygocoris lucorum</name>
    <dbReference type="NCBI Taxonomy" id="248454"/>
    <lineage>
        <taxon>Eukaryota</taxon>
        <taxon>Metazoa</taxon>
        <taxon>Ecdysozoa</taxon>
        <taxon>Arthropoda</taxon>
        <taxon>Hexapoda</taxon>
        <taxon>Insecta</taxon>
        <taxon>Pterygota</taxon>
        <taxon>Neoptera</taxon>
        <taxon>Paraneoptera</taxon>
        <taxon>Hemiptera</taxon>
        <taxon>Heteroptera</taxon>
        <taxon>Panheteroptera</taxon>
        <taxon>Cimicomorpha</taxon>
        <taxon>Miridae</taxon>
        <taxon>Mirini</taxon>
        <taxon>Apolygus</taxon>
    </lineage>
</organism>
<proteinExistence type="predicted"/>
<reference evidence="1" key="1">
    <citation type="journal article" date="2021" name="Mol. Ecol. Resour.">
        <title>Apolygus lucorum genome provides insights into omnivorousness and mesophyll feeding.</title>
        <authorList>
            <person name="Liu Y."/>
            <person name="Liu H."/>
            <person name="Wang H."/>
            <person name="Huang T."/>
            <person name="Liu B."/>
            <person name="Yang B."/>
            <person name="Yin L."/>
            <person name="Li B."/>
            <person name="Zhang Y."/>
            <person name="Zhang S."/>
            <person name="Jiang F."/>
            <person name="Zhang X."/>
            <person name="Ren Y."/>
            <person name="Wang B."/>
            <person name="Wang S."/>
            <person name="Lu Y."/>
            <person name="Wu K."/>
            <person name="Fan W."/>
            <person name="Wang G."/>
        </authorList>
    </citation>
    <scope>NUCLEOTIDE SEQUENCE</scope>
    <source>
        <strain evidence="1">12Hb</strain>
    </source>
</reference>
<dbReference type="AlphaFoldDB" id="A0A8S9WWC9"/>
<dbReference type="Proteomes" id="UP000466442">
    <property type="component" value="Unassembled WGS sequence"/>
</dbReference>
<evidence type="ECO:0000313" key="1">
    <source>
        <dbReference type="EMBL" id="KAF6200096.1"/>
    </source>
</evidence>